<evidence type="ECO:0000256" key="1">
    <source>
        <dbReference type="SAM" id="SignalP"/>
    </source>
</evidence>
<dbReference type="RefSeq" id="WP_184252543.1">
    <property type="nucleotide sequence ID" value="NZ_JACHIO010000001.1"/>
</dbReference>
<evidence type="ECO:0008006" key="4">
    <source>
        <dbReference type="Google" id="ProtNLM"/>
    </source>
</evidence>
<name>A0A7W7ZLP1_9BACT</name>
<organism evidence="2 3">
    <name type="scientific">Granulicella mallensis</name>
    <dbReference type="NCBI Taxonomy" id="940614"/>
    <lineage>
        <taxon>Bacteria</taxon>
        <taxon>Pseudomonadati</taxon>
        <taxon>Acidobacteriota</taxon>
        <taxon>Terriglobia</taxon>
        <taxon>Terriglobales</taxon>
        <taxon>Acidobacteriaceae</taxon>
        <taxon>Granulicella</taxon>
    </lineage>
</organism>
<comment type="caution">
    <text evidence="2">The sequence shown here is derived from an EMBL/GenBank/DDBJ whole genome shotgun (WGS) entry which is preliminary data.</text>
</comment>
<reference evidence="2 3" key="1">
    <citation type="submission" date="2020-08" db="EMBL/GenBank/DDBJ databases">
        <title>Genomic Encyclopedia of Type Strains, Phase IV (KMG-V): Genome sequencing to study the core and pangenomes of soil and plant-associated prokaryotes.</title>
        <authorList>
            <person name="Whitman W."/>
        </authorList>
    </citation>
    <scope>NUCLEOTIDE SEQUENCE [LARGE SCALE GENOMIC DNA]</scope>
    <source>
        <strain evidence="2 3">X5P3</strain>
    </source>
</reference>
<accession>A0A7W7ZLP1</accession>
<feature type="chain" id="PRO_5031030328" description="DUF3617 family protein" evidence="1">
    <location>
        <begin position="24"/>
        <end position="162"/>
    </location>
</feature>
<dbReference type="EMBL" id="JACHIO010000001">
    <property type="protein sequence ID" value="MBB5062038.1"/>
    <property type="molecule type" value="Genomic_DNA"/>
</dbReference>
<dbReference type="InterPro" id="IPR022061">
    <property type="entry name" value="DUF3617"/>
</dbReference>
<keyword evidence="1" id="KW-0732">Signal</keyword>
<sequence>MLKPRLAILVSVCLLSAATCLWATTRKAGLWELTTTMTWQQSPLPAGIIPPGGEPHTTLVCLTQQQLDKYGSVLPQVAGCQISNVVAKANSVTADMVCSGKMSGKGTLESSWSDDSHATGTVHFLGSIQVGADSKTIEWTNHSSSVFKSADCGAVKPTPPAQ</sequence>
<evidence type="ECO:0000313" key="2">
    <source>
        <dbReference type="EMBL" id="MBB5062038.1"/>
    </source>
</evidence>
<dbReference type="AlphaFoldDB" id="A0A7W7ZLP1"/>
<dbReference type="Proteomes" id="UP000584867">
    <property type="component" value="Unassembled WGS sequence"/>
</dbReference>
<feature type="signal peptide" evidence="1">
    <location>
        <begin position="1"/>
        <end position="23"/>
    </location>
</feature>
<protein>
    <recommendedName>
        <fullName evidence="4">DUF3617 family protein</fullName>
    </recommendedName>
</protein>
<gene>
    <name evidence="2" type="ORF">HDF15_000363</name>
</gene>
<evidence type="ECO:0000313" key="3">
    <source>
        <dbReference type="Proteomes" id="UP000584867"/>
    </source>
</evidence>
<dbReference type="Pfam" id="PF12276">
    <property type="entry name" value="DUF3617"/>
    <property type="match status" value="1"/>
</dbReference>
<proteinExistence type="predicted"/>